<dbReference type="AlphaFoldDB" id="A0A2G9RHB1"/>
<proteinExistence type="predicted"/>
<accession>A0A2G9RHB1</accession>
<gene>
    <name evidence="1" type="ORF">AB205_0030020</name>
</gene>
<name>A0A2G9RHB1_AQUCT</name>
<organism evidence="1">
    <name type="scientific">Aquarana catesbeiana</name>
    <name type="common">American bullfrog</name>
    <name type="synonym">Rana catesbeiana</name>
    <dbReference type="NCBI Taxonomy" id="8400"/>
    <lineage>
        <taxon>Eukaryota</taxon>
        <taxon>Metazoa</taxon>
        <taxon>Chordata</taxon>
        <taxon>Craniata</taxon>
        <taxon>Vertebrata</taxon>
        <taxon>Euteleostomi</taxon>
        <taxon>Amphibia</taxon>
        <taxon>Batrachia</taxon>
        <taxon>Anura</taxon>
        <taxon>Neobatrachia</taxon>
        <taxon>Ranoidea</taxon>
        <taxon>Ranidae</taxon>
        <taxon>Aquarana</taxon>
    </lineage>
</organism>
<protein>
    <submittedName>
        <fullName evidence="1">Uncharacterized protein</fullName>
    </submittedName>
</protein>
<sequence>MTFLYLNSTQPCLRFSDGSFLCQMFHRYTLKKITFPL</sequence>
<evidence type="ECO:0000313" key="1">
    <source>
        <dbReference type="EMBL" id="PIO27257.1"/>
    </source>
</evidence>
<dbReference type="EMBL" id="KV940643">
    <property type="protein sequence ID" value="PIO27257.1"/>
    <property type="molecule type" value="Genomic_DNA"/>
</dbReference>
<reference evidence="1" key="1">
    <citation type="submission" date="2017-08" db="EMBL/GenBank/DDBJ databases">
        <title>Assembly of the North American Bullfrog Genome.</title>
        <authorList>
            <person name="Warren R.L."/>
            <person name="Vandervalk B.P."/>
            <person name="Kucuk E."/>
            <person name="Birol I."/>
            <person name="Helbing C."/>
            <person name="Pandoh P."/>
            <person name="Behsaz B."/>
            <person name="Mohamadi H."/>
            <person name="Chu J."/>
            <person name="Jackman S."/>
            <person name="Hammond S.A."/>
            <person name="Veldhoen N."/>
            <person name="Kirk H."/>
            <person name="Zhao Y."/>
            <person name="Coope R."/>
            <person name="Pleasance S."/>
            <person name="Moore R."/>
            <person name="Holt R."/>
        </authorList>
    </citation>
    <scope>NUCLEOTIDE SEQUENCE</scope>
    <source>
        <strain evidence="1">Bruno</strain>
        <tissue evidence="1">Liver</tissue>
    </source>
</reference>